<protein>
    <submittedName>
        <fullName evidence="2">NAD-dependent epimerase/dehydratase family protein</fullName>
    </submittedName>
</protein>
<dbReference type="InterPro" id="IPR016040">
    <property type="entry name" value="NAD(P)-bd_dom"/>
</dbReference>
<proteinExistence type="predicted"/>
<keyword evidence="3" id="KW-1185">Reference proteome</keyword>
<evidence type="ECO:0000313" key="2">
    <source>
        <dbReference type="EMBL" id="RYV49570.1"/>
    </source>
</evidence>
<dbReference type="PANTHER" id="PTHR43355:SF2">
    <property type="entry name" value="FLAVIN REDUCTASE (NADPH)"/>
    <property type="match status" value="1"/>
</dbReference>
<comment type="caution">
    <text evidence="2">The sequence shown here is derived from an EMBL/GenBank/DDBJ whole genome shotgun (WGS) entry which is preliminary data.</text>
</comment>
<dbReference type="AlphaFoldDB" id="A0A4Q5MVL2"/>
<reference evidence="2 3" key="1">
    <citation type="submission" date="2019-01" db="EMBL/GenBank/DDBJ databases">
        <title>Novel species of Cellulomonas.</title>
        <authorList>
            <person name="Liu Q."/>
            <person name="Xin Y.-H."/>
        </authorList>
    </citation>
    <scope>NUCLEOTIDE SEQUENCE [LARGE SCALE GENOMIC DNA]</scope>
    <source>
        <strain evidence="2 3">HLT2-17</strain>
    </source>
</reference>
<name>A0A4Q5MVL2_9MICO</name>
<dbReference type="EMBL" id="SDWW01000064">
    <property type="protein sequence ID" value="RYV49570.1"/>
    <property type="molecule type" value="Genomic_DNA"/>
</dbReference>
<dbReference type="Pfam" id="PF13460">
    <property type="entry name" value="NAD_binding_10"/>
    <property type="match status" value="1"/>
</dbReference>
<dbReference type="InterPro" id="IPR036291">
    <property type="entry name" value="NAD(P)-bd_dom_sf"/>
</dbReference>
<dbReference type="GO" id="GO:0016646">
    <property type="term" value="F:oxidoreductase activity, acting on the CH-NH group of donors, NAD or NADP as acceptor"/>
    <property type="evidence" value="ECO:0007669"/>
    <property type="project" value="TreeGrafter"/>
</dbReference>
<evidence type="ECO:0000313" key="3">
    <source>
        <dbReference type="Proteomes" id="UP000293764"/>
    </source>
</evidence>
<accession>A0A4Q5MVL2</accession>
<sequence>MALLVKEKIVKLALIGATGRTGTHVLAAALGRGHDVTALVRDPDKLDSRTRAAVRVVVGDATEPEALTDLLTGVDAVVSALGPTSKEGDLHTRTADALIAIMARTGPRRFVGVSGAGIDVPGDRKSAANKVISALIQLLGGAVVKDKPAEYAAWAASDLDWTLVRPPRLVDGPASTRPLEHDAHRSTRSTKITRADLGGFLIDVVERDLHPRQAPFVATPRA</sequence>
<dbReference type="Proteomes" id="UP000293764">
    <property type="component" value="Unassembled WGS sequence"/>
</dbReference>
<evidence type="ECO:0000259" key="1">
    <source>
        <dbReference type="Pfam" id="PF13460"/>
    </source>
</evidence>
<dbReference type="Gene3D" id="3.40.50.720">
    <property type="entry name" value="NAD(P)-binding Rossmann-like Domain"/>
    <property type="match status" value="1"/>
</dbReference>
<gene>
    <name evidence="2" type="ORF">EUA98_18085</name>
</gene>
<dbReference type="OrthoDB" id="3763081at2"/>
<dbReference type="InterPro" id="IPR051606">
    <property type="entry name" value="Polyketide_Oxido-like"/>
</dbReference>
<feature type="domain" description="NAD(P)-binding" evidence="1">
    <location>
        <begin position="16"/>
        <end position="207"/>
    </location>
</feature>
<organism evidence="2 3">
    <name type="scientific">Pengzhenrongella frigida</name>
    <dbReference type="NCBI Taxonomy" id="1259133"/>
    <lineage>
        <taxon>Bacteria</taxon>
        <taxon>Bacillati</taxon>
        <taxon>Actinomycetota</taxon>
        <taxon>Actinomycetes</taxon>
        <taxon>Micrococcales</taxon>
        <taxon>Pengzhenrongella</taxon>
    </lineage>
</organism>
<dbReference type="SUPFAM" id="SSF51735">
    <property type="entry name" value="NAD(P)-binding Rossmann-fold domains"/>
    <property type="match status" value="1"/>
</dbReference>
<dbReference type="PANTHER" id="PTHR43355">
    <property type="entry name" value="FLAVIN REDUCTASE (NADPH)"/>
    <property type="match status" value="1"/>
</dbReference>